<dbReference type="CDD" id="cd06222">
    <property type="entry name" value="RNase_H_like"/>
    <property type="match status" value="1"/>
</dbReference>
<dbReference type="EMBL" id="JAZDWU010000010">
    <property type="protein sequence ID" value="KAK9989090.1"/>
    <property type="molecule type" value="Genomic_DNA"/>
</dbReference>
<evidence type="ECO:0000313" key="3">
    <source>
        <dbReference type="Proteomes" id="UP001459277"/>
    </source>
</evidence>
<sequence length="172" mass="18846">MKDSNLLINPKPPWYKINTDGAIFAQQQAIGVGVVVRDHKGRVMAVLSNLLHFPLGPLEAKAKSLEEAVEFAWDVGIRDAHFECNSLLLSDAVQGASIPPVAISNIVSGIYHKLQAFKSVLMSHVRQEGKKPADILAQYAKGIVSYIIWVEKDPNIIESALTHHDILNLSSS</sequence>
<dbReference type="InterPro" id="IPR002156">
    <property type="entry name" value="RNaseH_domain"/>
</dbReference>
<organism evidence="2 3">
    <name type="scientific">Lithocarpus litseifolius</name>
    <dbReference type="NCBI Taxonomy" id="425828"/>
    <lineage>
        <taxon>Eukaryota</taxon>
        <taxon>Viridiplantae</taxon>
        <taxon>Streptophyta</taxon>
        <taxon>Embryophyta</taxon>
        <taxon>Tracheophyta</taxon>
        <taxon>Spermatophyta</taxon>
        <taxon>Magnoliopsida</taxon>
        <taxon>eudicotyledons</taxon>
        <taxon>Gunneridae</taxon>
        <taxon>Pentapetalae</taxon>
        <taxon>rosids</taxon>
        <taxon>fabids</taxon>
        <taxon>Fagales</taxon>
        <taxon>Fagaceae</taxon>
        <taxon>Lithocarpus</taxon>
    </lineage>
</organism>
<keyword evidence="3" id="KW-1185">Reference proteome</keyword>
<dbReference type="Proteomes" id="UP001459277">
    <property type="component" value="Unassembled WGS sequence"/>
</dbReference>
<dbReference type="Pfam" id="PF13456">
    <property type="entry name" value="RVT_3"/>
    <property type="match status" value="1"/>
</dbReference>
<proteinExistence type="predicted"/>
<dbReference type="InterPro" id="IPR053151">
    <property type="entry name" value="RNase_H-like"/>
</dbReference>
<dbReference type="SUPFAM" id="SSF53098">
    <property type="entry name" value="Ribonuclease H-like"/>
    <property type="match status" value="1"/>
</dbReference>
<name>A0AAW2BSU7_9ROSI</name>
<dbReference type="InterPro" id="IPR036397">
    <property type="entry name" value="RNaseH_sf"/>
</dbReference>
<feature type="domain" description="RNase H type-1" evidence="1">
    <location>
        <begin position="18"/>
        <end position="140"/>
    </location>
</feature>
<dbReference type="AlphaFoldDB" id="A0AAW2BSU7"/>
<gene>
    <name evidence="2" type="ORF">SO802_029329</name>
</gene>
<dbReference type="GO" id="GO:0003676">
    <property type="term" value="F:nucleic acid binding"/>
    <property type="evidence" value="ECO:0007669"/>
    <property type="project" value="InterPro"/>
</dbReference>
<dbReference type="PANTHER" id="PTHR47723:SF19">
    <property type="entry name" value="POLYNUCLEOTIDYL TRANSFERASE, RIBONUCLEASE H-LIKE SUPERFAMILY PROTEIN"/>
    <property type="match status" value="1"/>
</dbReference>
<evidence type="ECO:0000259" key="1">
    <source>
        <dbReference type="Pfam" id="PF13456"/>
    </source>
</evidence>
<protein>
    <recommendedName>
        <fullName evidence="1">RNase H type-1 domain-containing protein</fullName>
    </recommendedName>
</protein>
<accession>A0AAW2BSU7</accession>
<dbReference type="PANTHER" id="PTHR47723">
    <property type="entry name" value="OS05G0353850 PROTEIN"/>
    <property type="match status" value="1"/>
</dbReference>
<evidence type="ECO:0000313" key="2">
    <source>
        <dbReference type="EMBL" id="KAK9989090.1"/>
    </source>
</evidence>
<dbReference type="InterPro" id="IPR044730">
    <property type="entry name" value="RNase_H-like_dom_plant"/>
</dbReference>
<dbReference type="InterPro" id="IPR012337">
    <property type="entry name" value="RNaseH-like_sf"/>
</dbReference>
<dbReference type="GO" id="GO:0004523">
    <property type="term" value="F:RNA-DNA hybrid ribonuclease activity"/>
    <property type="evidence" value="ECO:0007669"/>
    <property type="project" value="InterPro"/>
</dbReference>
<reference evidence="2 3" key="1">
    <citation type="submission" date="2024-01" db="EMBL/GenBank/DDBJ databases">
        <title>A telomere-to-telomere, gap-free genome of sweet tea (Lithocarpus litseifolius).</title>
        <authorList>
            <person name="Zhou J."/>
        </authorList>
    </citation>
    <scope>NUCLEOTIDE SEQUENCE [LARGE SCALE GENOMIC DNA]</scope>
    <source>
        <strain evidence="2">Zhou-2022a</strain>
        <tissue evidence="2">Leaf</tissue>
    </source>
</reference>
<dbReference type="Gene3D" id="3.30.420.10">
    <property type="entry name" value="Ribonuclease H-like superfamily/Ribonuclease H"/>
    <property type="match status" value="1"/>
</dbReference>
<comment type="caution">
    <text evidence="2">The sequence shown here is derived from an EMBL/GenBank/DDBJ whole genome shotgun (WGS) entry which is preliminary data.</text>
</comment>